<evidence type="ECO:0000313" key="1">
    <source>
        <dbReference type="EMBL" id="RUO44532.1"/>
    </source>
</evidence>
<dbReference type="AlphaFoldDB" id="A0AA94EFW6"/>
<evidence type="ECO:0000313" key="2">
    <source>
        <dbReference type="Proteomes" id="UP000286680"/>
    </source>
</evidence>
<protein>
    <submittedName>
        <fullName evidence="1">Uncharacterized protein</fullName>
    </submittedName>
</protein>
<dbReference type="Proteomes" id="UP000286680">
    <property type="component" value="Unassembled WGS sequence"/>
</dbReference>
<dbReference type="EMBL" id="PIPS01000001">
    <property type="protein sequence ID" value="RUO44532.1"/>
    <property type="molecule type" value="Genomic_DNA"/>
</dbReference>
<keyword evidence="2" id="KW-1185">Reference proteome</keyword>
<organism evidence="1 2">
    <name type="scientific">Idiomarina aquatica</name>
    <dbReference type="NCBI Taxonomy" id="1327752"/>
    <lineage>
        <taxon>Bacteria</taxon>
        <taxon>Pseudomonadati</taxon>
        <taxon>Pseudomonadota</taxon>
        <taxon>Gammaproteobacteria</taxon>
        <taxon>Alteromonadales</taxon>
        <taxon>Idiomarinaceae</taxon>
        <taxon>Idiomarina</taxon>
    </lineage>
</organism>
<name>A0AA94EFW6_9GAMM</name>
<accession>A0AA94EFW6</accession>
<reference evidence="2" key="1">
    <citation type="journal article" date="2018" name="Front. Microbiol.">
        <title>Genome-Based Analysis Reveals the Taxonomy and Diversity of the Family Idiomarinaceae.</title>
        <authorList>
            <person name="Liu Y."/>
            <person name="Lai Q."/>
            <person name="Shao Z."/>
        </authorList>
    </citation>
    <scope>NUCLEOTIDE SEQUENCE [LARGE SCALE GENOMIC DNA]</scope>
    <source>
        <strain evidence="2">SN-14</strain>
    </source>
</reference>
<comment type="caution">
    <text evidence="1">The sequence shown here is derived from an EMBL/GenBank/DDBJ whole genome shotgun (WGS) entry which is preliminary data.</text>
</comment>
<gene>
    <name evidence="1" type="ORF">CWE23_00340</name>
</gene>
<proteinExistence type="predicted"/>
<sequence>MSFTMISIEWREQRATSDIAPKMRCFRLKFSFKRALYLHVVAINTRVAQTVREQRFAGELCDTARFHRFNKTRIKMDKRINHG</sequence>